<dbReference type="Pfam" id="PF00954">
    <property type="entry name" value="S_locus_glycop"/>
    <property type="match status" value="1"/>
</dbReference>
<keyword evidence="4 17" id="KW-0808">Transferase</keyword>
<evidence type="ECO:0000256" key="16">
    <source>
        <dbReference type="ARBA" id="ARBA00048679"/>
    </source>
</evidence>
<dbReference type="Pfam" id="PF01453">
    <property type="entry name" value="B_lectin"/>
    <property type="match status" value="1"/>
</dbReference>
<keyword evidence="9 17" id="KW-0067">ATP-binding</keyword>
<evidence type="ECO:0000256" key="17">
    <source>
        <dbReference type="PIRNR" id="PIRNR000641"/>
    </source>
</evidence>
<evidence type="ECO:0000256" key="9">
    <source>
        <dbReference type="ARBA" id="ARBA00022840"/>
    </source>
</evidence>
<dbReference type="EnsemblPlants" id="Zm00001eb116650_T001">
    <property type="protein sequence ID" value="Zm00001eb116650_P001"/>
    <property type="gene ID" value="Zm00001eb116650"/>
</dbReference>
<feature type="binding site" evidence="18">
    <location>
        <position position="576"/>
    </location>
    <ligand>
        <name>ATP</name>
        <dbReference type="ChEBI" id="CHEBI:30616"/>
    </ligand>
</feature>
<dbReference type="PROSITE" id="PS50948">
    <property type="entry name" value="PAN"/>
    <property type="match status" value="1"/>
</dbReference>
<evidence type="ECO:0000256" key="13">
    <source>
        <dbReference type="ARBA" id="ARBA00023170"/>
    </source>
</evidence>
<evidence type="ECO:0000256" key="3">
    <source>
        <dbReference type="ARBA" id="ARBA00022536"/>
    </source>
</evidence>
<accession>A0A804MWC0</accession>
<sequence>MHACVHRDTHISRSPCLLHPTATHYWSGFSSSPCCCTAPGRALVRITTLSRRARRSLSATPSSPGTASSRSASSRPAPPPHPPPVSPPPPLTTTATPPPSPTDADPNNKLLPKRTLQISRDGNLVVVQEDNNAPQRTETLVVWSTTTTSSNTTSTNTNNTSTNTTNTVAELTHNGNLVVRDASASDASKVRWQSFDYPTDVYLPGSKLGRNKVTGLNRVFVSRKNRANPARGSYCVGVDSRFSQGIILSQCSSSVVYWASGTFSLSDVDPSDSGFISYNQIDNAQEQYYIYTIPNDTLSVYTAVETSGQIKGRVWVESSHAWRDFYTQPMNPCSVHAACGPFTVCTTTGGGDNNANMSCDCMEGFSIRSPSEWDLDDRAGGCTRNNQLDCATDRFLPVPGVQLAYDPVPMKATDADGCGQACATDCSCTAYSYASTTGGGGGGCSIWRGELLNTATASTTGDTLYLRLSAKDLQTLRENQRSGRPSKATVVTAASIAAGGFVIIALIVLLVCSWRRTSNTQDCDGTIIRSFTYSHLRHATRNFSDRLGGGGFGSVYKGTILGRDDDGSAVTTIAVKRLLDGARQGEKQFRAEVSSIGLIQHINLVKLVGFCCESDKRLLVYEHMVNGSLDVHLFNSNGGGGGGKDGVVVLDWSTRYQIAVGVARGLAYLHEGCRERIIHCDIKPENILLDASLVPKIADFGMAAIVPRDFSRVLTTFRGTIGYLAPEWIGGEAITEKVDAYSFGMVLLEIVSGRRNSPKVYTTNSCHVSYFPLQAITTMLHDGDVNSLVDPQLHGEFNLEEALRLCKVAFWCIQDNELDRPTMGEVVQALEGLHDVGMPPMPRQLATIARNEL</sequence>
<comment type="similarity">
    <text evidence="17">Belongs to the protein kinase superfamily. Ser/Thr protein kinase family.</text>
</comment>
<dbReference type="InParanoid" id="A0A804MWC0"/>
<dbReference type="FunFam" id="3.30.200.20:FF:000059">
    <property type="entry name" value="S-receptor-like serine/threonine-protein kinase"/>
    <property type="match status" value="1"/>
</dbReference>
<evidence type="ECO:0000256" key="7">
    <source>
        <dbReference type="ARBA" id="ARBA00022741"/>
    </source>
</evidence>
<dbReference type="Proteomes" id="UP000007305">
    <property type="component" value="Chromosome 2"/>
</dbReference>
<dbReference type="Pfam" id="PF08276">
    <property type="entry name" value="PAN_2"/>
    <property type="match status" value="1"/>
</dbReference>
<keyword evidence="25" id="KW-1267">Proteomics identification</keyword>
<keyword evidence="7 17" id="KW-0547">Nucleotide-binding</keyword>
<keyword evidence="5 20" id="KW-0812">Transmembrane</keyword>
<dbReference type="Gene3D" id="2.90.10.10">
    <property type="entry name" value="Bulb-type lectin domain"/>
    <property type="match status" value="1"/>
</dbReference>
<feature type="transmembrane region" description="Helical" evidence="20">
    <location>
        <begin position="490"/>
        <end position="512"/>
    </location>
</feature>
<evidence type="ECO:0000256" key="8">
    <source>
        <dbReference type="ARBA" id="ARBA00022777"/>
    </source>
</evidence>
<evidence type="ECO:0000256" key="18">
    <source>
        <dbReference type="PROSITE-ProRule" id="PRU10141"/>
    </source>
</evidence>
<dbReference type="PIRSF" id="PIRSF000641">
    <property type="entry name" value="SRK"/>
    <property type="match status" value="1"/>
</dbReference>
<dbReference type="GO" id="GO:0004674">
    <property type="term" value="F:protein serine/threonine kinase activity"/>
    <property type="evidence" value="ECO:0007669"/>
    <property type="project" value="UniProtKB-KW"/>
</dbReference>
<dbReference type="PANTHER" id="PTHR47974:SF19">
    <property type="entry name" value="RECEPTOR-LIKE SERINE_THREONINE-PROTEIN KINASE"/>
    <property type="match status" value="1"/>
</dbReference>
<feature type="domain" description="Protein kinase" evidence="21">
    <location>
        <begin position="541"/>
        <end position="837"/>
    </location>
</feature>
<evidence type="ECO:0000313" key="24">
    <source>
        <dbReference type="Proteomes" id="UP000007305"/>
    </source>
</evidence>
<reference evidence="24" key="1">
    <citation type="submission" date="2015-12" db="EMBL/GenBank/DDBJ databases">
        <title>Update maize B73 reference genome by single molecule sequencing technologies.</title>
        <authorList>
            <consortium name="Maize Genome Sequencing Project"/>
            <person name="Ware D."/>
        </authorList>
    </citation>
    <scope>NUCLEOTIDE SEQUENCE [LARGE SCALE GENOMIC DNA]</scope>
    <source>
        <strain evidence="24">cv. B73</strain>
    </source>
</reference>
<dbReference type="GO" id="GO:0016020">
    <property type="term" value="C:membrane"/>
    <property type="evidence" value="ECO:0007669"/>
    <property type="project" value="UniProtKB-SubCell"/>
</dbReference>
<evidence type="ECO:0000256" key="19">
    <source>
        <dbReference type="SAM" id="MobiDB-lite"/>
    </source>
</evidence>
<organism evidence="23 24">
    <name type="scientific">Zea mays</name>
    <name type="common">Maize</name>
    <dbReference type="NCBI Taxonomy" id="4577"/>
    <lineage>
        <taxon>Eukaryota</taxon>
        <taxon>Viridiplantae</taxon>
        <taxon>Streptophyta</taxon>
        <taxon>Embryophyta</taxon>
        <taxon>Tracheophyta</taxon>
        <taxon>Spermatophyta</taxon>
        <taxon>Magnoliopsida</taxon>
        <taxon>Liliopsida</taxon>
        <taxon>Poales</taxon>
        <taxon>Poaceae</taxon>
        <taxon>PACMAD clade</taxon>
        <taxon>Panicoideae</taxon>
        <taxon>Andropogonodae</taxon>
        <taxon>Andropogoneae</taxon>
        <taxon>Tripsacinae</taxon>
        <taxon>Zea</taxon>
    </lineage>
</organism>
<dbReference type="GO" id="GO:0051707">
    <property type="term" value="P:response to other organism"/>
    <property type="evidence" value="ECO:0007669"/>
    <property type="project" value="UniProtKB-ARBA"/>
</dbReference>
<evidence type="ECO:0000256" key="12">
    <source>
        <dbReference type="ARBA" id="ARBA00023157"/>
    </source>
</evidence>
<proteinExistence type="evidence at protein level"/>
<evidence type="ECO:0000256" key="11">
    <source>
        <dbReference type="ARBA" id="ARBA00023136"/>
    </source>
</evidence>
<evidence type="ECO:0000256" key="14">
    <source>
        <dbReference type="ARBA" id="ARBA00023180"/>
    </source>
</evidence>
<dbReference type="FunFam" id="1.10.510.10:FF:000227">
    <property type="entry name" value="Serine/threonine-protein kinase"/>
    <property type="match status" value="1"/>
</dbReference>
<dbReference type="InterPro" id="IPR017441">
    <property type="entry name" value="Protein_kinase_ATP_BS"/>
</dbReference>
<keyword evidence="3" id="KW-0245">EGF-like domain</keyword>
<evidence type="ECO:0000313" key="23">
    <source>
        <dbReference type="EnsemblPlants" id="Zm00001eb116650_P001"/>
    </source>
</evidence>
<keyword evidence="14" id="KW-0325">Glycoprotein</keyword>
<reference evidence="23" key="2">
    <citation type="submission" date="2019-07" db="EMBL/GenBank/DDBJ databases">
        <authorList>
            <person name="Seetharam A."/>
            <person name="Woodhouse M."/>
            <person name="Cannon E."/>
        </authorList>
    </citation>
    <scope>NUCLEOTIDE SEQUENCE [LARGE SCALE GENOMIC DNA]</scope>
    <source>
        <strain evidence="23">cv. B73</strain>
    </source>
</reference>
<reference evidence="23" key="3">
    <citation type="submission" date="2021-05" db="UniProtKB">
        <authorList>
            <consortium name="EnsemblPlants"/>
        </authorList>
    </citation>
    <scope>IDENTIFICATION</scope>
    <source>
        <strain evidence="23">cv. B73</strain>
    </source>
</reference>
<feature type="domain" description="Apple" evidence="22">
    <location>
        <begin position="390"/>
        <end position="470"/>
    </location>
</feature>
<dbReference type="PROSITE" id="PS00108">
    <property type="entry name" value="PROTEIN_KINASE_ST"/>
    <property type="match status" value="1"/>
</dbReference>
<protein>
    <recommendedName>
        <fullName evidence="17">Receptor-like serine/threonine-protein kinase</fullName>
        <ecNumber evidence="17">2.7.11.1</ecNumber>
    </recommendedName>
</protein>
<name>A0A804MWC0_MAIZE</name>
<dbReference type="InterPro" id="IPR000858">
    <property type="entry name" value="S_locus_glycoprot_dom"/>
</dbReference>
<evidence type="ECO:0000256" key="6">
    <source>
        <dbReference type="ARBA" id="ARBA00022729"/>
    </source>
</evidence>
<dbReference type="AlphaFoldDB" id="A0A804MWC0"/>
<comment type="catalytic activity">
    <reaction evidence="16 17">
        <text>L-seryl-[protein] + ATP = O-phospho-L-seryl-[protein] + ADP + H(+)</text>
        <dbReference type="Rhea" id="RHEA:17989"/>
        <dbReference type="Rhea" id="RHEA-COMP:9863"/>
        <dbReference type="Rhea" id="RHEA-COMP:11604"/>
        <dbReference type="ChEBI" id="CHEBI:15378"/>
        <dbReference type="ChEBI" id="CHEBI:29999"/>
        <dbReference type="ChEBI" id="CHEBI:30616"/>
        <dbReference type="ChEBI" id="CHEBI:83421"/>
        <dbReference type="ChEBI" id="CHEBI:456216"/>
        <dbReference type="EC" id="2.7.11.1"/>
    </reaction>
</comment>
<feature type="region of interest" description="Disordered" evidence="19">
    <location>
        <begin position="52"/>
        <end position="110"/>
    </location>
</feature>
<keyword evidence="6" id="KW-0732">Signal</keyword>
<dbReference type="Gramene" id="Zm00001eb116650_T001">
    <property type="protein sequence ID" value="Zm00001eb116650_P001"/>
    <property type="gene ID" value="Zm00001eb116650"/>
</dbReference>
<evidence type="ECO:0007829" key="25">
    <source>
        <dbReference type="PeptideAtlas" id="A0A804MWC0"/>
    </source>
</evidence>
<dbReference type="Pfam" id="PF00069">
    <property type="entry name" value="Pkinase"/>
    <property type="match status" value="1"/>
</dbReference>
<dbReference type="SUPFAM" id="SSF51110">
    <property type="entry name" value="alpha-D-mannose-specific plant lectins"/>
    <property type="match status" value="1"/>
</dbReference>
<evidence type="ECO:0000256" key="10">
    <source>
        <dbReference type="ARBA" id="ARBA00022989"/>
    </source>
</evidence>
<dbReference type="Gene3D" id="1.10.510.10">
    <property type="entry name" value="Transferase(Phosphotransferase) domain 1"/>
    <property type="match status" value="1"/>
</dbReference>
<evidence type="ECO:0000256" key="1">
    <source>
        <dbReference type="ARBA" id="ARBA00004479"/>
    </source>
</evidence>
<evidence type="ECO:0000259" key="21">
    <source>
        <dbReference type="PROSITE" id="PS50011"/>
    </source>
</evidence>
<evidence type="ECO:0000259" key="22">
    <source>
        <dbReference type="PROSITE" id="PS50948"/>
    </source>
</evidence>
<dbReference type="CDD" id="cd14066">
    <property type="entry name" value="STKc_IRAK"/>
    <property type="match status" value="1"/>
</dbReference>
<dbReference type="InterPro" id="IPR000719">
    <property type="entry name" value="Prot_kinase_dom"/>
</dbReference>
<dbReference type="Gene3D" id="3.30.200.20">
    <property type="entry name" value="Phosphorylase Kinase, domain 1"/>
    <property type="match status" value="1"/>
</dbReference>
<evidence type="ECO:0000256" key="20">
    <source>
        <dbReference type="SAM" id="Phobius"/>
    </source>
</evidence>
<dbReference type="InterPro" id="IPR003609">
    <property type="entry name" value="Pan_app"/>
</dbReference>
<dbReference type="InterPro" id="IPR011009">
    <property type="entry name" value="Kinase-like_dom_sf"/>
</dbReference>
<dbReference type="InterPro" id="IPR036426">
    <property type="entry name" value="Bulb-type_lectin_dom_sf"/>
</dbReference>
<dbReference type="InterPro" id="IPR001480">
    <property type="entry name" value="Bulb-type_lectin_dom"/>
</dbReference>
<keyword evidence="24" id="KW-1185">Reference proteome</keyword>
<dbReference type="SUPFAM" id="SSF56112">
    <property type="entry name" value="Protein kinase-like (PK-like)"/>
    <property type="match status" value="1"/>
</dbReference>
<dbReference type="EC" id="2.7.11.1" evidence="17"/>
<dbReference type="GO" id="GO:0048544">
    <property type="term" value="P:recognition of pollen"/>
    <property type="evidence" value="ECO:0007669"/>
    <property type="project" value="InterPro"/>
</dbReference>
<keyword evidence="12" id="KW-1015">Disulfide bond</keyword>
<feature type="compositionally biased region" description="Pro residues" evidence="19">
    <location>
        <begin position="76"/>
        <end position="101"/>
    </location>
</feature>
<dbReference type="PANTHER" id="PTHR47974">
    <property type="entry name" value="OS07G0415500 PROTEIN"/>
    <property type="match status" value="1"/>
</dbReference>
<keyword evidence="13" id="KW-0675">Receptor</keyword>
<evidence type="ECO:0000256" key="4">
    <source>
        <dbReference type="ARBA" id="ARBA00022679"/>
    </source>
</evidence>
<dbReference type="PROSITE" id="PS50011">
    <property type="entry name" value="PROTEIN_KINASE_DOM"/>
    <property type="match status" value="1"/>
</dbReference>
<keyword evidence="2 17" id="KW-0723">Serine/threonine-protein kinase</keyword>
<comment type="subcellular location">
    <subcellularLocation>
        <location evidence="1">Membrane</location>
        <topology evidence="1">Single-pass type I membrane protein</topology>
    </subcellularLocation>
</comment>
<keyword evidence="8 17" id="KW-0418">Kinase</keyword>
<keyword evidence="10 20" id="KW-1133">Transmembrane helix</keyword>
<feature type="compositionally biased region" description="Low complexity" evidence="19">
    <location>
        <begin position="56"/>
        <end position="75"/>
    </location>
</feature>
<evidence type="ECO:0000256" key="2">
    <source>
        <dbReference type="ARBA" id="ARBA00022527"/>
    </source>
</evidence>
<dbReference type="InterPro" id="IPR024171">
    <property type="entry name" value="SRK-like_kinase"/>
</dbReference>
<dbReference type="SMART" id="SM00220">
    <property type="entry name" value="S_TKc"/>
    <property type="match status" value="1"/>
</dbReference>
<comment type="catalytic activity">
    <reaction evidence="15 17">
        <text>L-threonyl-[protein] + ATP = O-phospho-L-threonyl-[protein] + ADP + H(+)</text>
        <dbReference type="Rhea" id="RHEA:46608"/>
        <dbReference type="Rhea" id="RHEA-COMP:11060"/>
        <dbReference type="Rhea" id="RHEA-COMP:11605"/>
        <dbReference type="ChEBI" id="CHEBI:15378"/>
        <dbReference type="ChEBI" id="CHEBI:30013"/>
        <dbReference type="ChEBI" id="CHEBI:30616"/>
        <dbReference type="ChEBI" id="CHEBI:61977"/>
        <dbReference type="ChEBI" id="CHEBI:456216"/>
        <dbReference type="EC" id="2.7.11.1"/>
    </reaction>
</comment>
<dbReference type="SMART" id="SM00473">
    <property type="entry name" value="PAN_AP"/>
    <property type="match status" value="1"/>
</dbReference>
<keyword evidence="11 20" id="KW-0472">Membrane</keyword>
<dbReference type="GO" id="GO:0005524">
    <property type="term" value="F:ATP binding"/>
    <property type="evidence" value="ECO:0007669"/>
    <property type="project" value="UniProtKB-UniRule"/>
</dbReference>
<evidence type="ECO:0000256" key="15">
    <source>
        <dbReference type="ARBA" id="ARBA00047899"/>
    </source>
</evidence>
<dbReference type="PROSITE" id="PS00107">
    <property type="entry name" value="PROTEIN_KINASE_ATP"/>
    <property type="match status" value="1"/>
</dbReference>
<dbReference type="InterPro" id="IPR008271">
    <property type="entry name" value="Ser/Thr_kinase_AS"/>
</dbReference>
<evidence type="ECO:0000256" key="5">
    <source>
        <dbReference type="ARBA" id="ARBA00022692"/>
    </source>
</evidence>
<dbReference type="CDD" id="cd01098">
    <property type="entry name" value="PAN_AP_plant"/>
    <property type="match status" value="1"/>
</dbReference>